<reference evidence="1" key="1">
    <citation type="journal article" date="2021" name="Proc. Natl. Acad. Sci. U.S.A.">
        <title>A Catalog of Tens of Thousands of Viruses from Human Metagenomes Reveals Hidden Associations with Chronic Diseases.</title>
        <authorList>
            <person name="Tisza M.J."/>
            <person name="Buck C.B."/>
        </authorList>
    </citation>
    <scope>NUCLEOTIDE SEQUENCE</scope>
    <source>
        <strain evidence="1">CtNNQ1</strain>
    </source>
</reference>
<accession>A0A8S5LNT5</accession>
<sequence length="40" mass="4759">MHDCSEKGFFFYIHIHKFTRANVIVYEGEVGKLCLCVLFY</sequence>
<protein>
    <submittedName>
        <fullName evidence="1">Uncharacterized protein</fullName>
    </submittedName>
</protein>
<name>A0A8S5LNT5_9CAUD</name>
<evidence type="ECO:0000313" key="1">
    <source>
        <dbReference type="EMBL" id="DAD71606.1"/>
    </source>
</evidence>
<dbReference type="EMBL" id="BK015884">
    <property type="protein sequence ID" value="DAD71606.1"/>
    <property type="molecule type" value="Genomic_DNA"/>
</dbReference>
<organism evidence="1">
    <name type="scientific">Siphoviridae sp. ctNNQ1</name>
    <dbReference type="NCBI Taxonomy" id="2827571"/>
    <lineage>
        <taxon>Viruses</taxon>
        <taxon>Duplodnaviria</taxon>
        <taxon>Heunggongvirae</taxon>
        <taxon>Uroviricota</taxon>
        <taxon>Caudoviricetes</taxon>
    </lineage>
</organism>
<proteinExistence type="predicted"/>